<dbReference type="PROSITE" id="PS50977">
    <property type="entry name" value="HTH_TETR_2"/>
    <property type="match status" value="1"/>
</dbReference>
<feature type="DNA-binding region" description="H-T-H motif" evidence="2">
    <location>
        <begin position="69"/>
        <end position="88"/>
    </location>
</feature>
<dbReference type="SUPFAM" id="SSF46689">
    <property type="entry name" value="Homeodomain-like"/>
    <property type="match status" value="1"/>
</dbReference>
<sequence length="212" mass="22474">MPVAPVRDERAQPAEIQFPRQLDLAGRRQEPHLAMLRYRTENGGPSRVVERILEAATQAVADNGFDGLSMDDIAVRAGCSRATVYRRMGGKEALRDAVLDEAIDRINASVAGSVVDLDGEERLVRAIVASLDTIRTDPVSAALLTGPATVGSVSSALITQVTDSIALLSGIDVDDGVGCELIARVTLSLLCWPGADSGTELAMIRRYVFGAG</sequence>
<keyword evidence="5" id="KW-1185">Reference proteome</keyword>
<dbReference type="OrthoDB" id="4569533at2"/>
<dbReference type="Proteomes" id="UP000320095">
    <property type="component" value="Unassembled WGS sequence"/>
</dbReference>
<dbReference type="Gene3D" id="1.10.357.10">
    <property type="entry name" value="Tetracycline Repressor, domain 2"/>
    <property type="match status" value="1"/>
</dbReference>
<dbReference type="AlphaFoldDB" id="A0A502EJB7"/>
<comment type="caution">
    <text evidence="4">The sequence shown here is derived from an EMBL/GenBank/DDBJ whole genome shotgun (WGS) entry which is preliminary data.</text>
</comment>
<dbReference type="InterPro" id="IPR001647">
    <property type="entry name" value="HTH_TetR"/>
</dbReference>
<keyword evidence="1 2" id="KW-0238">DNA-binding</keyword>
<evidence type="ECO:0000259" key="3">
    <source>
        <dbReference type="PROSITE" id="PS50977"/>
    </source>
</evidence>
<proteinExistence type="predicted"/>
<accession>A0A502EJB7</accession>
<name>A0A502EJB7_9MYCO</name>
<dbReference type="RefSeq" id="WP_140686992.1">
    <property type="nucleotide sequence ID" value="NZ_RCZG01000001.1"/>
</dbReference>
<dbReference type="InterPro" id="IPR050109">
    <property type="entry name" value="HTH-type_TetR-like_transc_reg"/>
</dbReference>
<reference evidence="4 5" key="1">
    <citation type="journal article" date="2019" name="Environ. Microbiol.">
        <title>Species interactions and distinct microbial communities in high Arctic permafrost affected cryosols are associated with the CH4 and CO2 gas fluxes.</title>
        <authorList>
            <person name="Altshuler I."/>
            <person name="Hamel J."/>
            <person name="Turney S."/>
            <person name="Magnuson E."/>
            <person name="Levesque R."/>
            <person name="Greer C."/>
            <person name="Whyte L.G."/>
        </authorList>
    </citation>
    <scope>NUCLEOTIDE SEQUENCE [LARGE SCALE GENOMIC DNA]</scope>
    <source>
        <strain evidence="4 5">S5.20</strain>
    </source>
</reference>
<evidence type="ECO:0000256" key="1">
    <source>
        <dbReference type="ARBA" id="ARBA00023125"/>
    </source>
</evidence>
<organism evidence="4 5">
    <name type="scientific">Mycolicibacterium hodleri</name>
    <dbReference type="NCBI Taxonomy" id="49897"/>
    <lineage>
        <taxon>Bacteria</taxon>
        <taxon>Bacillati</taxon>
        <taxon>Actinomycetota</taxon>
        <taxon>Actinomycetes</taxon>
        <taxon>Mycobacteriales</taxon>
        <taxon>Mycobacteriaceae</taxon>
        <taxon>Mycolicibacterium</taxon>
    </lineage>
</organism>
<feature type="domain" description="HTH tetR-type" evidence="3">
    <location>
        <begin position="46"/>
        <end position="106"/>
    </location>
</feature>
<protein>
    <submittedName>
        <fullName evidence="4">TetR/AcrR family transcriptional regulator</fullName>
    </submittedName>
</protein>
<dbReference type="GO" id="GO:0003700">
    <property type="term" value="F:DNA-binding transcription factor activity"/>
    <property type="evidence" value="ECO:0007669"/>
    <property type="project" value="TreeGrafter"/>
</dbReference>
<evidence type="ECO:0000313" key="4">
    <source>
        <dbReference type="EMBL" id="TPG36421.1"/>
    </source>
</evidence>
<gene>
    <name evidence="4" type="ORF">EAH80_00040</name>
</gene>
<dbReference type="GO" id="GO:0000976">
    <property type="term" value="F:transcription cis-regulatory region binding"/>
    <property type="evidence" value="ECO:0007669"/>
    <property type="project" value="TreeGrafter"/>
</dbReference>
<dbReference type="PRINTS" id="PR00455">
    <property type="entry name" value="HTHTETR"/>
</dbReference>
<dbReference type="PANTHER" id="PTHR30055:SF146">
    <property type="entry name" value="HTH-TYPE TRANSCRIPTIONAL DUAL REGULATOR CECR"/>
    <property type="match status" value="1"/>
</dbReference>
<dbReference type="Pfam" id="PF00440">
    <property type="entry name" value="TetR_N"/>
    <property type="match status" value="1"/>
</dbReference>
<dbReference type="InterPro" id="IPR009057">
    <property type="entry name" value="Homeodomain-like_sf"/>
</dbReference>
<evidence type="ECO:0000256" key="2">
    <source>
        <dbReference type="PROSITE-ProRule" id="PRU00335"/>
    </source>
</evidence>
<dbReference type="PANTHER" id="PTHR30055">
    <property type="entry name" value="HTH-TYPE TRANSCRIPTIONAL REGULATOR RUTR"/>
    <property type="match status" value="1"/>
</dbReference>
<dbReference type="EMBL" id="RCZG01000001">
    <property type="protein sequence ID" value="TPG36421.1"/>
    <property type="molecule type" value="Genomic_DNA"/>
</dbReference>
<evidence type="ECO:0000313" key="5">
    <source>
        <dbReference type="Proteomes" id="UP000320095"/>
    </source>
</evidence>